<feature type="compositionally biased region" description="Basic and acidic residues" evidence="8">
    <location>
        <begin position="759"/>
        <end position="827"/>
    </location>
</feature>
<accession>A0A9P6LJY0</accession>
<feature type="compositionally biased region" description="Low complexity" evidence="8">
    <location>
        <begin position="619"/>
        <end position="628"/>
    </location>
</feature>
<gene>
    <name evidence="10" type="ORF">CkaCkLH20_07007</name>
</gene>
<feature type="compositionally biased region" description="Basic and acidic residues" evidence="8">
    <location>
        <begin position="668"/>
        <end position="741"/>
    </location>
</feature>
<comment type="similarity">
    <text evidence="2">Belongs to the eukaryotic initiation factor 4G family.</text>
</comment>
<feature type="region of interest" description="Disordered" evidence="8">
    <location>
        <begin position="1410"/>
        <end position="1446"/>
    </location>
</feature>
<dbReference type="Gene3D" id="1.20.970.30">
    <property type="entry name" value="eIF4G, eIF4E-binding domain"/>
    <property type="match status" value="1"/>
</dbReference>
<evidence type="ECO:0000313" key="10">
    <source>
        <dbReference type="EMBL" id="KAF9875626.1"/>
    </source>
</evidence>
<evidence type="ECO:0000256" key="1">
    <source>
        <dbReference type="ARBA" id="ARBA00004496"/>
    </source>
</evidence>
<feature type="region of interest" description="Disordered" evidence="8">
    <location>
        <begin position="1"/>
        <end position="339"/>
    </location>
</feature>
<feature type="region of interest" description="Disordered" evidence="8">
    <location>
        <begin position="983"/>
        <end position="1031"/>
    </location>
</feature>
<evidence type="ECO:0000256" key="4">
    <source>
        <dbReference type="ARBA" id="ARBA00022540"/>
    </source>
</evidence>
<feature type="compositionally biased region" description="Polar residues" evidence="8">
    <location>
        <begin position="1064"/>
        <end position="1078"/>
    </location>
</feature>
<feature type="region of interest" description="Disordered" evidence="8">
    <location>
        <begin position="1466"/>
        <end position="1562"/>
    </location>
</feature>
<dbReference type="SUPFAM" id="SSF48371">
    <property type="entry name" value="ARM repeat"/>
    <property type="match status" value="1"/>
</dbReference>
<keyword evidence="4" id="KW-0396">Initiation factor</keyword>
<organism evidence="10 11">
    <name type="scientific">Colletotrichum karsti</name>
    <dbReference type="NCBI Taxonomy" id="1095194"/>
    <lineage>
        <taxon>Eukaryota</taxon>
        <taxon>Fungi</taxon>
        <taxon>Dikarya</taxon>
        <taxon>Ascomycota</taxon>
        <taxon>Pezizomycotina</taxon>
        <taxon>Sordariomycetes</taxon>
        <taxon>Hypocreomycetidae</taxon>
        <taxon>Glomerellales</taxon>
        <taxon>Glomerellaceae</taxon>
        <taxon>Colletotrichum</taxon>
        <taxon>Colletotrichum boninense species complex</taxon>
    </lineage>
</organism>
<reference evidence="10" key="1">
    <citation type="submission" date="2020-03" db="EMBL/GenBank/DDBJ databases">
        <authorList>
            <person name="He L."/>
        </authorList>
    </citation>
    <scope>NUCLEOTIDE SEQUENCE</scope>
    <source>
        <strain evidence="10">CkLH20</strain>
    </source>
</reference>
<evidence type="ECO:0000256" key="2">
    <source>
        <dbReference type="ARBA" id="ARBA00005775"/>
    </source>
</evidence>
<feature type="compositionally biased region" description="Polar residues" evidence="8">
    <location>
        <begin position="385"/>
        <end position="398"/>
    </location>
</feature>
<dbReference type="FunFam" id="1.25.40.180:FF:000020">
    <property type="entry name" value="Eukaryotic translation initiation factor subunit"/>
    <property type="match status" value="1"/>
</dbReference>
<protein>
    <recommendedName>
        <fullName evidence="9">MIF4G domain-containing protein</fullName>
    </recommendedName>
</protein>
<dbReference type="OrthoDB" id="514777at2759"/>
<comment type="subcellular location">
    <subcellularLocation>
        <location evidence="1">Cytoplasm</location>
    </subcellularLocation>
</comment>
<dbReference type="InterPro" id="IPR022745">
    <property type="entry name" value="eIF4G1_eIF4E-bd"/>
</dbReference>
<feature type="compositionally biased region" description="Polar residues" evidence="8">
    <location>
        <begin position="1508"/>
        <end position="1525"/>
    </location>
</feature>
<evidence type="ECO:0000256" key="8">
    <source>
        <dbReference type="SAM" id="MobiDB-lite"/>
    </source>
</evidence>
<dbReference type="SUPFAM" id="SSF101489">
    <property type="entry name" value="Eukaryotic initiation factor 4f subunit eIF4g, eIF4e-binding domain"/>
    <property type="match status" value="1"/>
</dbReference>
<feature type="compositionally biased region" description="Basic and acidic residues" evidence="8">
    <location>
        <begin position="851"/>
        <end position="860"/>
    </location>
</feature>
<dbReference type="GO" id="GO:0010494">
    <property type="term" value="C:cytoplasmic stress granule"/>
    <property type="evidence" value="ECO:0007669"/>
    <property type="project" value="UniProtKB-ARBA"/>
</dbReference>
<feature type="compositionally biased region" description="Gly residues" evidence="8">
    <location>
        <begin position="246"/>
        <end position="256"/>
    </location>
</feature>
<feature type="compositionally biased region" description="Polar residues" evidence="8">
    <location>
        <begin position="863"/>
        <end position="877"/>
    </location>
</feature>
<dbReference type="PANTHER" id="PTHR23253">
    <property type="entry name" value="EUKARYOTIC TRANSLATION INITIATION FACTOR 4 GAMMA"/>
    <property type="match status" value="1"/>
</dbReference>
<evidence type="ECO:0000256" key="3">
    <source>
        <dbReference type="ARBA" id="ARBA00022490"/>
    </source>
</evidence>
<evidence type="ECO:0000256" key="6">
    <source>
        <dbReference type="ARBA" id="ARBA00022884"/>
    </source>
</evidence>
<dbReference type="GeneID" id="62162798"/>
<dbReference type="FunFam" id="1.20.970.30:FF:000001">
    <property type="entry name" value="Eukaryotic translation initiation factor subunit eIF-4F, putative"/>
    <property type="match status" value="1"/>
</dbReference>
<keyword evidence="5" id="KW-0597">Phosphoprotein</keyword>
<feature type="region of interest" description="Disordered" evidence="8">
    <location>
        <begin position="510"/>
        <end position="585"/>
    </location>
</feature>
<sequence length="1562" mass="166073">MTSTANPQSNPAPNSSAATSAPSYASAAGANKKQASTPLIATGSNPPVVVGGSSAQNAKPSAPSPVNGRPPITPAVPAAPAVAHGSSNMNGNAADHSRKSSVTLSANGPNSFAPNGGPVGGSKPGIQFGYNSPAVAHSTPQSAAAPIPIPGTGQRVPSPAHSPSPIPQPSASGGRPPSGMAPSGAMTFGSLGSDGDRHMRQASTPQSQAALPAQPGSHIRRESGVSQHSDVGGPAGPNQGPNRQGYQGGGGRGRGGFNPHQPPFNANMGFPPNQQYGNGRGRGGMPPSFHPGGRPMQPYPNSPQPPTRSPALAHSQPGTPNMPTAQMHQMPMATPPQYHYPPPNMAPQQVQHPHFLQDLSVAPFGPPFKNKRKNARRDWDKSSQKSRFTDSSQDTQFYDANRPRRNTQRIENVWMADDERFSAGNPVQHPDFYHEYHQQQGELNFTEQPAMIREGPFLAPPPPPPPIDLSPESGNYERLLTRTKQQYGYPPPQTQYDYNGRPIFYNQMGYMPSPPGGAPPFQPGFAPSPFHQPAPTAMSRTSSHSERPSSSTGQPPAPVVSSGTPQPQNAQVKTPVVASGNFVRPKKSAAIVIKNAAGEAVDFKSMKTPSSPAPSIQQSKTPPIVSSTPTPPPKSATPSHARADSQATPKTAREIQDELRAKIQQAKGGEDKAKEEAEAKAKAVEEEKKAAEAKAKAEADEKAKEEARKAEEEAAEAKRKDEEKAKAESEAKAKAEADKPAETPAEPAANAEPEEDEVERMIREMEEEDARREKEASEYNAKKALEKEAAKKAEEEKKKLNAADEDRKLREAEAEMERLEEEKERKRAQGGSASVAELLAKSKSGAPTESEPSKVGDVADKLSNLSIGESKASTPTEASAPKATPTEKRGSKPSPLNLAPLNTKPVDPPQPSAALQSLKSARFLQVINQDTYPAGIHSPNPALNAAVAKKGKTFKYDAQFLLQFQKVFTEQPSMEFHQQVKSLIGDNDGSRSASTPRAGSGRGNSQRGSAAGVMGKFGATGGPMNPNVRGTTSAERFAMSNAAMSGGGMGNFRPAFPVAGQMARTPSSSNMGPNSPRTRSARGGGGSRRNDFNAKEAQAAKTMPLTQGMDLKPITVSASGWKPSSVGKNPSAAAPAADHMDPQMVQRKVKAALNKMTPEKFDKIADQILAIAGQSKDESDGRTLRQVIQLTFEKATDEAHWASMYAKFCKRMLDTMSPEIRDESIKDKNGVVVSGGALFRKYLLNRCQEEFERGWKVNTSDKEGEKDNAQTAEAAMLSDEYYIAAAAKRRGLGLVQFIGELYKLGMLTERIMHECVRKLVDYEQVPDEAEIESLSKLLKTIGANLDASEKGKQMMNVYFDRIQHMADIPELASRMKFMLMDVIDLRRSGWSSKEANKGPKTLEEIRAEAEAAALQKAQENQRSGSQRGGPGGRPNLGRGDSRNFSSGYMQAASNQVGMDDLRRLKGSTSRAASGNVTLGPTSMFASRSNSGRRLGPGGSLGRPGEDSGASSRTGTPPTTQHTNAFSALANLDSENPASPPSTAASPALPKAVPDSSAASGDK</sequence>
<feature type="compositionally biased region" description="Polar residues" evidence="8">
    <location>
        <begin position="607"/>
        <end position="618"/>
    </location>
</feature>
<feature type="compositionally biased region" description="Pro residues" evidence="8">
    <location>
        <begin position="512"/>
        <end position="522"/>
    </location>
</feature>
<feature type="compositionally biased region" description="Low complexity" evidence="8">
    <location>
        <begin position="236"/>
        <end position="245"/>
    </location>
</feature>
<dbReference type="SMART" id="SM00543">
    <property type="entry name" value="MIF4G"/>
    <property type="match status" value="1"/>
</dbReference>
<evidence type="ECO:0000256" key="5">
    <source>
        <dbReference type="ARBA" id="ARBA00022553"/>
    </source>
</evidence>
<feature type="compositionally biased region" description="Polar residues" evidence="8">
    <location>
        <begin position="316"/>
        <end position="327"/>
    </location>
</feature>
<feature type="compositionally biased region" description="Polar residues" evidence="8">
    <location>
        <begin position="1466"/>
        <end position="1485"/>
    </location>
</feature>
<feature type="compositionally biased region" description="Polar residues" evidence="8">
    <location>
        <begin position="990"/>
        <end position="1008"/>
    </location>
</feature>
<feature type="compositionally biased region" description="Polar residues" evidence="8">
    <location>
        <begin position="561"/>
        <end position="572"/>
    </location>
</feature>
<proteinExistence type="inferred from homology"/>
<keyword evidence="7" id="KW-0648">Protein biosynthesis</keyword>
<reference evidence="10" key="2">
    <citation type="submission" date="2020-11" db="EMBL/GenBank/DDBJ databases">
        <title>Whole genome sequencing of Colletotrichum sp.</title>
        <authorList>
            <person name="Li H."/>
        </authorList>
    </citation>
    <scope>NUCLEOTIDE SEQUENCE</scope>
    <source>
        <strain evidence="10">CkLH20</strain>
    </source>
</reference>
<keyword evidence="11" id="KW-1185">Reference proteome</keyword>
<feature type="compositionally biased region" description="Low complexity" evidence="8">
    <location>
        <begin position="1"/>
        <end position="31"/>
    </location>
</feature>
<feature type="compositionally biased region" description="Low complexity" evidence="8">
    <location>
        <begin position="1410"/>
        <end position="1425"/>
    </location>
</feature>
<dbReference type="InterPro" id="IPR016024">
    <property type="entry name" value="ARM-type_fold"/>
</dbReference>
<dbReference type="InterPro" id="IPR036211">
    <property type="entry name" value="eIF4G_eIF4E-bd_sf"/>
</dbReference>
<evidence type="ECO:0000313" key="11">
    <source>
        <dbReference type="Proteomes" id="UP000781932"/>
    </source>
</evidence>
<dbReference type="InterPro" id="IPR003890">
    <property type="entry name" value="MIF4G-like_typ-3"/>
</dbReference>
<feature type="region of interest" description="Disordered" evidence="8">
    <location>
        <begin position="1116"/>
        <end position="1141"/>
    </location>
</feature>
<feature type="compositionally biased region" description="Polar residues" evidence="8">
    <location>
        <begin position="100"/>
        <end position="113"/>
    </location>
</feature>
<dbReference type="Pfam" id="PF02854">
    <property type="entry name" value="MIF4G"/>
    <property type="match status" value="1"/>
</dbReference>
<name>A0A9P6LJY0_9PEZI</name>
<feature type="compositionally biased region" description="Low complexity" evidence="8">
    <location>
        <begin position="742"/>
        <end position="751"/>
    </location>
</feature>
<dbReference type="GO" id="GO:0016281">
    <property type="term" value="C:eukaryotic translation initiation factor 4F complex"/>
    <property type="evidence" value="ECO:0007669"/>
    <property type="project" value="TreeGrafter"/>
</dbReference>
<dbReference type="GO" id="GO:0003729">
    <property type="term" value="F:mRNA binding"/>
    <property type="evidence" value="ECO:0007669"/>
    <property type="project" value="TreeGrafter"/>
</dbReference>
<feature type="region of interest" description="Disordered" evidence="8">
    <location>
        <begin position="599"/>
        <end position="913"/>
    </location>
</feature>
<dbReference type="Pfam" id="PF12152">
    <property type="entry name" value="eIF_4G1"/>
    <property type="match status" value="1"/>
</dbReference>
<dbReference type="EMBL" id="JAATWM020000021">
    <property type="protein sequence ID" value="KAF9875626.1"/>
    <property type="molecule type" value="Genomic_DNA"/>
</dbReference>
<dbReference type="Proteomes" id="UP000781932">
    <property type="component" value="Unassembled WGS sequence"/>
</dbReference>
<evidence type="ECO:0000259" key="9">
    <source>
        <dbReference type="SMART" id="SM00543"/>
    </source>
</evidence>
<keyword evidence="6" id="KW-0694">RNA-binding</keyword>
<dbReference type="RefSeq" id="XP_038745087.1">
    <property type="nucleotide sequence ID" value="XM_038889724.1"/>
</dbReference>
<feature type="compositionally biased region" description="Basic and acidic residues" evidence="8">
    <location>
        <begin position="651"/>
        <end position="661"/>
    </location>
</feature>
<feature type="region of interest" description="Disordered" evidence="8">
    <location>
        <begin position="1063"/>
        <end position="1092"/>
    </location>
</feature>
<dbReference type="Gene3D" id="1.25.40.180">
    <property type="match status" value="1"/>
</dbReference>
<feature type="region of interest" description="Disordered" evidence="8">
    <location>
        <begin position="362"/>
        <end position="404"/>
    </location>
</feature>
<dbReference type="GO" id="GO:0003743">
    <property type="term" value="F:translation initiation factor activity"/>
    <property type="evidence" value="ECO:0007669"/>
    <property type="project" value="UniProtKB-KW"/>
</dbReference>
<feature type="compositionally biased region" description="Pro residues" evidence="8">
    <location>
        <begin position="297"/>
        <end position="308"/>
    </location>
</feature>
<feature type="compositionally biased region" description="Low complexity" evidence="8">
    <location>
        <begin position="1540"/>
        <end position="1551"/>
    </location>
</feature>
<comment type="caution">
    <text evidence="10">The sequence shown here is derived from an EMBL/GenBank/DDBJ whole genome shotgun (WGS) entry which is preliminary data.</text>
</comment>
<keyword evidence="3" id="KW-0963">Cytoplasm</keyword>
<evidence type="ECO:0000256" key="7">
    <source>
        <dbReference type="ARBA" id="ARBA00022917"/>
    </source>
</evidence>
<dbReference type="PANTHER" id="PTHR23253:SF9">
    <property type="entry name" value="EUKARYOTIC TRANSLATION INITIATION FACTOR 4 GAMMA 2"/>
    <property type="match status" value="1"/>
</dbReference>
<feature type="domain" description="MIF4G" evidence="9">
    <location>
        <begin position="1146"/>
        <end position="1389"/>
    </location>
</feature>
<feature type="compositionally biased region" description="Polar residues" evidence="8">
    <location>
        <begin position="33"/>
        <end position="45"/>
    </location>
</feature>